<keyword evidence="14" id="KW-1185">Reference proteome</keyword>
<feature type="site" description="Important for catalytic activity" evidence="11">
    <location>
        <position position="107"/>
    </location>
</feature>
<proteinExistence type="inferred from homology"/>
<dbReference type="GO" id="GO:0008081">
    <property type="term" value="F:phosphoric diester hydrolase activity"/>
    <property type="evidence" value="ECO:0007669"/>
    <property type="project" value="TreeGrafter"/>
</dbReference>
<accession>A0A8I3WLS0</accession>
<dbReference type="GO" id="GO:0006284">
    <property type="term" value="P:base-excision repair"/>
    <property type="evidence" value="ECO:0007669"/>
    <property type="project" value="TreeGrafter"/>
</dbReference>
<dbReference type="PANTHER" id="PTHR22748:SF23">
    <property type="entry name" value="EXODEOXYRIBONUCLEASE III"/>
    <property type="match status" value="1"/>
</dbReference>
<evidence type="ECO:0000259" key="12">
    <source>
        <dbReference type="Pfam" id="PF14529"/>
    </source>
</evidence>
<comment type="catalytic activity">
    <reaction evidence="1">
        <text>Exonucleolytic cleavage in the 3'- to 5'-direction to yield nucleoside 5'-phosphates.</text>
        <dbReference type="EC" id="3.1.11.2"/>
    </reaction>
</comment>
<dbReference type="GO" id="GO:0008311">
    <property type="term" value="F:double-stranded DNA 3'-5' DNA exonuclease activity"/>
    <property type="evidence" value="ECO:0007669"/>
    <property type="project" value="UniProtKB-EC"/>
</dbReference>
<evidence type="ECO:0000256" key="6">
    <source>
        <dbReference type="ARBA" id="ARBA00022801"/>
    </source>
</evidence>
<comment type="similarity">
    <text evidence="2">Belongs to the DNA repair enzymes AP/ExoA family.</text>
</comment>
<dbReference type="Ensembl" id="ENSCJAT00000119069.1">
    <property type="protein sequence ID" value="ENSCJAP00000090107.1"/>
    <property type="gene ID" value="ENSCJAG00000070896.1"/>
</dbReference>
<dbReference type="Proteomes" id="UP000008225">
    <property type="component" value="Chromosome X"/>
</dbReference>
<dbReference type="GO" id="GO:0046872">
    <property type="term" value="F:metal ion binding"/>
    <property type="evidence" value="ECO:0007669"/>
    <property type="project" value="UniProtKB-KW"/>
</dbReference>
<dbReference type="CDD" id="cd09076">
    <property type="entry name" value="L1-EN"/>
    <property type="match status" value="1"/>
</dbReference>
<keyword evidence="7 10" id="KW-0460">Magnesium</keyword>
<comment type="cofactor">
    <cofactor evidence="10">
        <name>Mg(2+)</name>
        <dbReference type="ChEBI" id="CHEBI:18420"/>
    </cofactor>
    <cofactor evidence="10">
        <name>Mn(2+)</name>
        <dbReference type="ChEBI" id="CHEBI:29035"/>
    </cofactor>
    <text evidence="10">Probably binds two magnesium or manganese ions per subunit.</text>
</comment>
<dbReference type="EC" id="3.1.11.2" evidence="3"/>
<feature type="binding site" evidence="10">
    <location>
        <position position="49"/>
    </location>
    <ligand>
        <name>Mg(2+)</name>
        <dbReference type="ChEBI" id="CHEBI:18420"/>
        <label>1</label>
    </ligand>
</feature>
<protein>
    <recommendedName>
        <fullName evidence="3">exodeoxyribonuclease III</fullName>
        <ecNumber evidence="3">3.1.11.2</ecNumber>
    </recommendedName>
</protein>
<dbReference type="SUPFAM" id="SSF56219">
    <property type="entry name" value="DNase I-like"/>
    <property type="match status" value="1"/>
</dbReference>
<feature type="binding site" evidence="10">
    <location>
        <position position="47"/>
    </location>
    <ligand>
        <name>Mg(2+)</name>
        <dbReference type="ChEBI" id="CHEBI:18420"/>
        <label>1</label>
    </ligand>
</feature>
<dbReference type="GO" id="GO:0003906">
    <property type="term" value="F:DNA-(apurinic or apyrimidinic site) endonuclease activity"/>
    <property type="evidence" value="ECO:0007669"/>
    <property type="project" value="TreeGrafter"/>
</dbReference>
<dbReference type="InterPro" id="IPR036691">
    <property type="entry name" value="Endo/exonu/phosph_ase_sf"/>
</dbReference>
<feature type="site" description="Transition state stabilizer" evidence="11">
    <location>
        <position position="49"/>
    </location>
</feature>
<reference evidence="13 14" key="1">
    <citation type="submission" date="2009-03" db="EMBL/GenBank/DDBJ databases">
        <authorList>
            <person name="Warren W."/>
            <person name="Ye L."/>
            <person name="Minx P."/>
            <person name="Worley K."/>
            <person name="Gibbs R."/>
            <person name="Wilson R.K."/>
        </authorList>
    </citation>
    <scope>NUCLEOTIDE SEQUENCE [LARGE SCALE GENOMIC DNA]</scope>
</reference>
<evidence type="ECO:0000256" key="7">
    <source>
        <dbReference type="ARBA" id="ARBA00022842"/>
    </source>
</evidence>
<evidence type="ECO:0000256" key="10">
    <source>
        <dbReference type="PIRSR" id="PIRSR604808-2"/>
    </source>
</evidence>
<evidence type="ECO:0000256" key="1">
    <source>
        <dbReference type="ARBA" id="ARBA00000493"/>
    </source>
</evidence>
<dbReference type="Pfam" id="PF14529">
    <property type="entry name" value="Exo_endo_phos_2"/>
    <property type="match status" value="1"/>
</dbReference>
<dbReference type="OMA" id="FLQNERC"/>
<evidence type="ECO:0000256" key="2">
    <source>
        <dbReference type="ARBA" id="ARBA00007092"/>
    </source>
</evidence>
<dbReference type="Gene3D" id="3.60.10.10">
    <property type="entry name" value="Endonuclease/exonuclease/phosphatase"/>
    <property type="match status" value="1"/>
</dbReference>
<evidence type="ECO:0000256" key="8">
    <source>
        <dbReference type="ARBA" id="ARBA00023172"/>
    </source>
</evidence>
<evidence type="ECO:0000256" key="9">
    <source>
        <dbReference type="ARBA" id="ARBA00023204"/>
    </source>
</evidence>
<evidence type="ECO:0000256" key="5">
    <source>
        <dbReference type="ARBA" id="ARBA00022763"/>
    </source>
</evidence>
<dbReference type="GO" id="GO:0005634">
    <property type="term" value="C:nucleus"/>
    <property type="evidence" value="ECO:0007669"/>
    <property type="project" value="TreeGrafter"/>
</dbReference>
<dbReference type="GeneTree" id="ENSGT00950000183016"/>
<dbReference type="InterPro" id="IPR004808">
    <property type="entry name" value="AP_endonuc_1"/>
</dbReference>
<feature type="binding site" evidence="10">
    <location>
        <position position="131"/>
    </location>
    <ligand>
        <name>Mg(2+)</name>
        <dbReference type="ChEBI" id="CHEBI:18420"/>
        <label>1</label>
    </ligand>
</feature>
<dbReference type="PANTHER" id="PTHR22748">
    <property type="entry name" value="AP ENDONUCLEASE"/>
    <property type="match status" value="1"/>
</dbReference>
<evidence type="ECO:0000256" key="4">
    <source>
        <dbReference type="ARBA" id="ARBA00022723"/>
    </source>
</evidence>
<evidence type="ECO:0000256" key="3">
    <source>
        <dbReference type="ARBA" id="ARBA00012115"/>
    </source>
</evidence>
<feature type="site" description="Interaction with DNA substrate" evidence="11">
    <location>
        <position position="132"/>
    </location>
</feature>
<keyword evidence="10" id="KW-0464">Manganese</keyword>
<keyword evidence="6" id="KW-0378">Hydrolase</keyword>
<evidence type="ECO:0000256" key="11">
    <source>
        <dbReference type="PIRSR" id="PIRSR604808-3"/>
    </source>
</evidence>
<feature type="binding site" evidence="10">
    <location>
        <position position="132"/>
    </location>
    <ligand>
        <name>Mg(2+)</name>
        <dbReference type="ChEBI" id="CHEBI:18420"/>
        <label>1</label>
    </ligand>
</feature>
<reference evidence="13" key="2">
    <citation type="submission" date="2025-08" db="UniProtKB">
        <authorList>
            <consortium name="Ensembl"/>
        </authorList>
    </citation>
    <scope>IDENTIFICATION</scope>
</reference>
<keyword evidence="5" id="KW-0227">DNA damage</keyword>
<name>A0A8I3WLS0_CALJA</name>
<sequence>MVKGSIQQEELMILNIYGPNTGAPRYIRQVLNDLQKDLDSHTIIVGDFNTPLSILDRSTRQKINKDIQGLNSDLEQANLVDIYRTLHPKSTEYTFFSAPHHTYSKIDHIIGSKALLNKCKTTEIITNSLSDHSAIKLELRIQKMGNYKLLRVKVTCSIPMQKN</sequence>
<dbReference type="AlphaFoldDB" id="A0A8I3WLS0"/>
<dbReference type="GO" id="GO:0006310">
    <property type="term" value="P:DNA recombination"/>
    <property type="evidence" value="ECO:0007669"/>
    <property type="project" value="UniProtKB-KW"/>
</dbReference>
<organism evidence="13 14">
    <name type="scientific">Callithrix jacchus</name>
    <name type="common">White-tufted-ear marmoset</name>
    <name type="synonym">Simia Jacchus</name>
    <dbReference type="NCBI Taxonomy" id="9483"/>
    <lineage>
        <taxon>Eukaryota</taxon>
        <taxon>Metazoa</taxon>
        <taxon>Chordata</taxon>
        <taxon>Craniata</taxon>
        <taxon>Vertebrata</taxon>
        <taxon>Euteleostomi</taxon>
        <taxon>Mammalia</taxon>
        <taxon>Eutheria</taxon>
        <taxon>Euarchontoglires</taxon>
        <taxon>Primates</taxon>
        <taxon>Haplorrhini</taxon>
        <taxon>Platyrrhini</taxon>
        <taxon>Cebidae</taxon>
        <taxon>Callitrichinae</taxon>
        <taxon>Callithrix</taxon>
        <taxon>Callithrix</taxon>
    </lineage>
</organism>
<evidence type="ECO:0000313" key="13">
    <source>
        <dbReference type="Ensembl" id="ENSCJAP00000090107.1"/>
    </source>
</evidence>
<evidence type="ECO:0000313" key="14">
    <source>
        <dbReference type="Proteomes" id="UP000008225"/>
    </source>
</evidence>
<dbReference type="InterPro" id="IPR005135">
    <property type="entry name" value="Endo/exonuclease/phosphatase"/>
</dbReference>
<feature type="domain" description="Endonuclease/exonuclease/phosphatase" evidence="12">
    <location>
        <begin position="12"/>
        <end position="135"/>
    </location>
</feature>
<keyword evidence="4 10" id="KW-0479">Metal-binding</keyword>
<reference evidence="13" key="3">
    <citation type="submission" date="2025-09" db="UniProtKB">
        <authorList>
            <consortium name="Ensembl"/>
        </authorList>
    </citation>
    <scope>IDENTIFICATION</scope>
</reference>
<keyword evidence="8" id="KW-0233">DNA recombination</keyword>
<keyword evidence="9" id="KW-0234">DNA repair</keyword>